<name>A0A1A5HIP5_RIEAN</name>
<dbReference type="Proteomes" id="UP000189883">
    <property type="component" value="Chromosome"/>
</dbReference>
<evidence type="ECO:0000256" key="3">
    <source>
        <dbReference type="ARBA" id="ARBA00023237"/>
    </source>
</evidence>
<proteinExistence type="predicted"/>
<feature type="domain" description="OmpA-like" evidence="5">
    <location>
        <begin position="103"/>
        <end position="220"/>
    </location>
</feature>
<dbReference type="InterPro" id="IPR036737">
    <property type="entry name" value="OmpA-like_sf"/>
</dbReference>
<dbReference type="PANTHER" id="PTHR30329">
    <property type="entry name" value="STATOR ELEMENT OF FLAGELLAR MOTOR COMPLEX"/>
    <property type="match status" value="1"/>
</dbReference>
<dbReference type="GO" id="GO:0009279">
    <property type="term" value="C:cell outer membrane"/>
    <property type="evidence" value="ECO:0007669"/>
    <property type="project" value="UniProtKB-SubCell"/>
</dbReference>
<evidence type="ECO:0000313" key="7">
    <source>
        <dbReference type="EMBL" id="MCW0524209.1"/>
    </source>
</evidence>
<dbReference type="PANTHER" id="PTHR30329:SF21">
    <property type="entry name" value="LIPOPROTEIN YIAD-RELATED"/>
    <property type="match status" value="1"/>
</dbReference>
<dbReference type="InterPro" id="IPR006665">
    <property type="entry name" value="OmpA-like"/>
</dbReference>
<dbReference type="InterPro" id="IPR027367">
    <property type="entry name" value="Gly-zipper_YMGG"/>
</dbReference>
<dbReference type="CDD" id="cd07185">
    <property type="entry name" value="OmpA_C-like"/>
    <property type="match status" value="1"/>
</dbReference>
<dbReference type="EMBL" id="JAOZYT010000046">
    <property type="protein sequence ID" value="MCW0524209.1"/>
    <property type="molecule type" value="Genomic_DNA"/>
</dbReference>
<dbReference type="Pfam" id="PF00691">
    <property type="entry name" value="OmpA"/>
    <property type="match status" value="1"/>
</dbReference>
<dbReference type="PROSITE" id="PS51123">
    <property type="entry name" value="OMPA_2"/>
    <property type="match status" value="1"/>
</dbReference>
<evidence type="ECO:0000256" key="1">
    <source>
        <dbReference type="ARBA" id="ARBA00004442"/>
    </source>
</evidence>
<dbReference type="Gene3D" id="3.30.1330.60">
    <property type="entry name" value="OmpA-like domain"/>
    <property type="match status" value="1"/>
</dbReference>
<accession>A0A1A5HIP5</accession>
<evidence type="ECO:0000259" key="5">
    <source>
        <dbReference type="PROSITE" id="PS51123"/>
    </source>
</evidence>
<dbReference type="EMBL" id="CP011859">
    <property type="protein sequence ID" value="AQY23109.1"/>
    <property type="molecule type" value="Genomic_DNA"/>
</dbReference>
<sequence length="230" mass="23985">MKIFNKTNIAALFLSGSLLLTSCESVQNANNQQKGTAIGAAAGAVLGGILGNNIGNGRNAPAGAVLGGIIGGVAGNVIGSKMDKQAKEIKEALPGAEVERVNEGIKITLNENTVNFGFDSANLTSVAKTNLDKLAQVLKNNPDTNINVYGHTDSRGADDYNLRLSERRANAVVSYLSSLGIASSRMIAKGVGEAEPIASNDTDEGRAKNRRVEFAITANENMIKEAQKGN</sequence>
<evidence type="ECO:0000256" key="2">
    <source>
        <dbReference type="ARBA" id="ARBA00023136"/>
    </source>
</evidence>
<reference evidence="6 8" key="1">
    <citation type="submission" date="2015-06" db="EMBL/GenBank/DDBJ databases">
        <title>R. anatipestifer strain HXb2 is the most virulent strain so far, and the genome sequence would help us uncover the pathogenesis.</title>
        <authorList>
            <person name="Hu Q."/>
            <person name="Qi J."/>
            <person name="Bo H."/>
            <person name="Liu G."/>
            <person name="Tao M."/>
            <person name="Ding Y."/>
            <person name="Xue Y."/>
        </authorList>
    </citation>
    <scope>NUCLEOTIDE SEQUENCE [LARGE SCALE GENOMIC DNA]</scope>
    <source>
        <strain evidence="6 8">HXb2</strain>
    </source>
</reference>
<comment type="subcellular location">
    <subcellularLocation>
        <location evidence="1">Cell outer membrane</location>
    </subcellularLocation>
</comment>
<dbReference type="Pfam" id="PF13441">
    <property type="entry name" value="Gly-zipper_YMGG"/>
    <property type="match status" value="1"/>
</dbReference>
<gene>
    <name evidence="6" type="primary">yiaD</name>
    <name evidence="6" type="ORF">AB406_2172</name>
    <name evidence="7" type="ORF">OKE68_07780</name>
</gene>
<evidence type="ECO:0000256" key="4">
    <source>
        <dbReference type="PROSITE-ProRule" id="PRU00473"/>
    </source>
</evidence>
<evidence type="ECO:0000313" key="6">
    <source>
        <dbReference type="EMBL" id="AQY23109.1"/>
    </source>
</evidence>
<organism evidence="6 8">
    <name type="scientific">Riemerella anatipestifer</name>
    <name type="common">Moraxella anatipestifer</name>
    <dbReference type="NCBI Taxonomy" id="34085"/>
    <lineage>
        <taxon>Bacteria</taxon>
        <taxon>Pseudomonadati</taxon>
        <taxon>Bacteroidota</taxon>
        <taxon>Flavobacteriia</taxon>
        <taxon>Flavobacteriales</taxon>
        <taxon>Weeksellaceae</taxon>
        <taxon>Riemerella</taxon>
    </lineage>
</organism>
<evidence type="ECO:0000313" key="8">
    <source>
        <dbReference type="Proteomes" id="UP000189883"/>
    </source>
</evidence>
<dbReference type="AlphaFoldDB" id="A0A1A5HIP5"/>
<dbReference type="OrthoDB" id="9782229at2"/>
<dbReference type="Proteomes" id="UP001207440">
    <property type="component" value="Unassembled WGS sequence"/>
</dbReference>
<dbReference type="PRINTS" id="PR01021">
    <property type="entry name" value="OMPADOMAIN"/>
</dbReference>
<reference evidence="7" key="2">
    <citation type="submission" date="2022-10" db="EMBL/GenBank/DDBJ databases">
        <title>Sifting through the core-genome to identify putative cross-protective antigens against Riemerella anatipestifer.</title>
        <authorList>
            <person name="Zheng X."/>
            <person name="Zhang W."/>
        </authorList>
    </citation>
    <scope>NUCLEOTIDE SEQUENCE</scope>
    <source>
        <strain evidence="7">ZWRA178</strain>
    </source>
</reference>
<keyword evidence="6" id="KW-0449">Lipoprotein</keyword>
<dbReference type="InterPro" id="IPR050330">
    <property type="entry name" value="Bact_OuterMem_StrucFunc"/>
</dbReference>
<dbReference type="RefSeq" id="WP_064970731.1">
    <property type="nucleotide sequence ID" value="NZ_CP011859.1"/>
</dbReference>
<dbReference type="PROSITE" id="PS51257">
    <property type="entry name" value="PROKAR_LIPOPROTEIN"/>
    <property type="match status" value="1"/>
</dbReference>
<keyword evidence="2 4" id="KW-0472">Membrane</keyword>
<dbReference type="PRINTS" id="PR01023">
    <property type="entry name" value="NAFLGMOTY"/>
</dbReference>
<protein>
    <submittedName>
        <fullName evidence="7">OmpA family protein</fullName>
    </submittedName>
    <submittedName>
        <fullName evidence="6">Putative lipoprotein YiaD</fullName>
    </submittedName>
</protein>
<dbReference type="InterPro" id="IPR006664">
    <property type="entry name" value="OMP_bac"/>
</dbReference>
<keyword evidence="3" id="KW-0998">Cell outer membrane</keyword>
<dbReference type="SUPFAM" id="SSF103088">
    <property type="entry name" value="OmpA-like"/>
    <property type="match status" value="1"/>
</dbReference>